<dbReference type="Pfam" id="PF18962">
    <property type="entry name" value="Por_Secre_tail"/>
    <property type="match status" value="1"/>
</dbReference>
<dbReference type="EMBL" id="SSNZ01000008">
    <property type="protein sequence ID" value="THF48443.1"/>
    <property type="molecule type" value="Genomic_DNA"/>
</dbReference>
<feature type="domain" description="Fibronectin type-III" evidence="3">
    <location>
        <begin position="25"/>
        <end position="115"/>
    </location>
</feature>
<protein>
    <submittedName>
        <fullName evidence="4">T9SS type A sorting domain-containing protein</fullName>
    </submittedName>
</protein>
<organism evidence="4 5">
    <name type="scientific">Flavobacterium supellecticarium</name>
    <dbReference type="NCBI Taxonomy" id="2565924"/>
    <lineage>
        <taxon>Bacteria</taxon>
        <taxon>Pseudomonadati</taxon>
        <taxon>Bacteroidota</taxon>
        <taxon>Flavobacteriia</taxon>
        <taxon>Flavobacteriales</taxon>
        <taxon>Flavobacteriaceae</taxon>
        <taxon>Flavobacterium</taxon>
    </lineage>
</organism>
<dbReference type="AlphaFoldDB" id="A0A4S3ZS27"/>
<dbReference type="RefSeq" id="WP_136403905.1">
    <property type="nucleotide sequence ID" value="NZ_SSNZ01000008.1"/>
</dbReference>
<feature type="signal peptide" evidence="2">
    <location>
        <begin position="1"/>
        <end position="20"/>
    </location>
</feature>
<gene>
    <name evidence="4" type="ORF">E6C50_14255</name>
</gene>
<accession>A0A4S3ZS27</accession>
<name>A0A4S3ZS27_9FLAO</name>
<dbReference type="Pfam" id="PF00041">
    <property type="entry name" value="fn3"/>
    <property type="match status" value="1"/>
</dbReference>
<dbReference type="Gene3D" id="2.60.40.10">
    <property type="entry name" value="Immunoglobulins"/>
    <property type="match status" value="1"/>
</dbReference>
<evidence type="ECO:0000256" key="2">
    <source>
        <dbReference type="SAM" id="SignalP"/>
    </source>
</evidence>
<dbReference type="InterPro" id="IPR013783">
    <property type="entry name" value="Ig-like_fold"/>
</dbReference>
<dbReference type="NCBIfam" id="TIGR04183">
    <property type="entry name" value="Por_Secre_tail"/>
    <property type="match status" value="1"/>
</dbReference>
<reference evidence="4 5" key="1">
    <citation type="submission" date="2019-04" db="EMBL/GenBank/DDBJ databases">
        <title>Flavobacterium sp. nov. isolated from construction timber.</title>
        <authorList>
            <person name="Lin S.-Y."/>
            <person name="Chang C.-T."/>
            <person name="Young C.-C."/>
        </authorList>
    </citation>
    <scope>NUCLEOTIDE SEQUENCE [LARGE SCALE GENOMIC DNA]</scope>
    <source>
        <strain evidence="4 5">CC-CTC003</strain>
    </source>
</reference>
<sequence length="529" mass="57065">MKKNYLFSLLVSLLTTIVIGQTCPVPSNVSVVNITSNSAVMNWTGANETQWEVYVTPAGTAPPNSNTVGTIVTSNPYVVTNLIGCTTYNAYIKAVCSPTQSSNWSAALPFTTVLGLNSDIPDLETCDANMSGFATFDLTSNNYAILYGLNPSEYTVSYFETITDAYSNSSALASPTNYTNINPQQMQIYVRVENNTSGCFAIAYFYIRVTQGPNVYLPPTGQICYNQTNSTATPYTINTNLPANGYAFQWYKNGVIIAGATANSFSATTEGTYVVSVENIVTGCTAMASTLLTYSSAVNATAYIDDQTITINTTGPGNYQYQIDNEPAQLSNIFENISLGTHSIAVIPLNSSCSPLYLTVQVTTPSAPRGQSTQTFTQGQTLAHLVISGQNIKWYSTPSAPGLTASTQTPLPLTTVLTHNTTYYASQTINGIESPNRLAVTAQLTALGNDDFNFKKLTYYPNPVTNSLTVSNPEAFTGITVSNLLGQIVFDRNVDSNLYEVDFSSLSKGIYLVRITANNQSKTFKVVKE</sequence>
<dbReference type="CDD" id="cd00063">
    <property type="entry name" value="FN3"/>
    <property type="match status" value="1"/>
</dbReference>
<dbReference type="SUPFAM" id="SSF49265">
    <property type="entry name" value="Fibronectin type III"/>
    <property type="match status" value="1"/>
</dbReference>
<proteinExistence type="predicted"/>
<dbReference type="Proteomes" id="UP000307507">
    <property type="component" value="Unassembled WGS sequence"/>
</dbReference>
<dbReference type="InterPro" id="IPR026444">
    <property type="entry name" value="Secre_tail"/>
</dbReference>
<evidence type="ECO:0000313" key="4">
    <source>
        <dbReference type="EMBL" id="THF48443.1"/>
    </source>
</evidence>
<dbReference type="SMART" id="SM00060">
    <property type="entry name" value="FN3"/>
    <property type="match status" value="1"/>
</dbReference>
<comment type="caution">
    <text evidence="4">The sequence shown here is derived from an EMBL/GenBank/DDBJ whole genome shotgun (WGS) entry which is preliminary data.</text>
</comment>
<dbReference type="OrthoDB" id="1373043at2"/>
<dbReference type="PROSITE" id="PS50853">
    <property type="entry name" value="FN3"/>
    <property type="match status" value="1"/>
</dbReference>
<evidence type="ECO:0000256" key="1">
    <source>
        <dbReference type="ARBA" id="ARBA00022729"/>
    </source>
</evidence>
<keyword evidence="5" id="KW-1185">Reference proteome</keyword>
<keyword evidence="1 2" id="KW-0732">Signal</keyword>
<evidence type="ECO:0000259" key="3">
    <source>
        <dbReference type="PROSITE" id="PS50853"/>
    </source>
</evidence>
<dbReference type="InterPro" id="IPR003961">
    <property type="entry name" value="FN3_dom"/>
</dbReference>
<evidence type="ECO:0000313" key="5">
    <source>
        <dbReference type="Proteomes" id="UP000307507"/>
    </source>
</evidence>
<dbReference type="InterPro" id="IPR036116">
    <property type="entry name" value="FN3_sf"/>
</dbReference>
<feature type="chain" id="PRO_5020356625" evidence="2">
    <location>
        <begin position="21"/>
        <end position="529"/>
    </location>
</feature>